<proteinExistence type="predicted"/>
<evidence type="ECO:0000313" key="2">
    <source>
        <dbReference type="Proteomes" id="UP000078387"/>
    </source>
</evidence>
<dbReference type="Proteomes" id="UP000078387">
    <property type="component" value="Unassembled WGS sequence"/>
</dbReference>
<dbReference type="VEuPathDB" id="AmoebaDB:EHI_179360"/>
<gene>
    <name evidence="1" type="ORF">CL6EHI_179360</name>
</gene>
<sequence length="243" mass="27878">MTLNLPTQPLTFLKAVEFFGEYEDAIPLISDMKNDMKEFIQFVEESSCDSFEGITTSLQKITDDLYSNLGRNVNAFKALYYENNQQMEIIHRLASNYVHGLFHVKFWIILTKTCFAIQDALLYSTCQASTIQNDCIEYLAMASDVFYSIEHDLLTPEEVSNALIGFINKINNDVPIIANRIETIKKIIVLLKPIHLMSIYHYVALTNNNDVINVLKQIIDDLLMNGPVIQFVQENMVCLMDEE</sequence>
<name>A0A5K1VF33_ENTHI</name>
<dbReference type="VEuPathDB" id="AmoebaDB:EHI7A_016330"/>
<dbReference type="OMA" id="CENYEEI"/>
<dbReference type="VEuPathDB" id="AmoebaDB:EHI5A_032860"/>
<protein>
    <submittedName>
        <fullName evidence="1">Uncharacterized protein</fullName>
    </submittedName>
</protein>
<dbReference type="AlphaFoldDB" id="A0A5K1VF33"/>
<organism evidence="1 2">
    <name type="scientific">Entamoeba histolytica</name>
    <dbReference type="NCBI Taxonomy" id="5759"/>
    <lineage>
        <taxon>Eukaryota</taxon>
        <taxon>Amoebozoa</taxon>
        <taxon>Evosea</taxon>
        <taxon>Archamoebae</taxon>
        <taxon>Mastigamoebida</taxon>
        <taxon>Entamoebidae</taxon>
        <taxon>Entamoeba</taxon>
    </lineage>
</organism>
<dbReference type="VEuPathDB" id="AmoebaDB:KM1_040800"/>
<comment type="caution">
    <text evidence="1">The sequence shown here is derived from an EMBL/GenBank/DDBJ whole genome shotgun (WGS) entry which is preliminary data.</text>
</comment>
<dbReference type="EMBL" id="BDEQ01000001">
    <property type="protein sequence ID" value="GAT98536.1"/>
    <property type="molecule type" value="Genomic_DNA"/>
</dbReference>
<dbReference type="VEuPathDB" id="AmoebaDB:EHI8A_012790"/>
<evidence type="ECO:0000313" key="1">
    <source>
        <dbReference type="EMBL" id="GAT98536.1"/>
    </source>
</evidence>
<reference evidence="1 2" key="1">
    <citation type="submission" date="2016-05" db="EMBL/GenBank/DDBJ databases">
        <title>First whole genome sequencing of Entamoeba histolytica HM1:IMSS-clone-6.</title>
        <authorList>
            <person name="Mukherjee Avik.K."/>
            <person name="Izumyama S."/>
            <person name="Nakada-Tsukui K."/>
            <person name="Nozaki T."/>
        </authorList>
    </citation>
    <scope>NUCLEOTIDE SEQUENCE [LARGE SCALE GENOMIC DNA]</scope>
    <source>
        <strain evidence="1 2">HM1:IMSS clone 6</strain>
    </source>
</reference>
<accession>A0A5K1VF33</accession>